<dbReference type="KEGG" id="fcy:FRACYDRAFT_244389"/>
<proteinExistence type="predicted"/>
<keyword evidence="7" id="KW-1185">Reference proteome</keyword>
<dbReference type="SUPFAM" id="SSF144232">
    <property type="entry name" value="HIT/MYND zinc finger-like"/>
    <property type="match status" value="1"/>
</dbReference>
<dbReference type="OrthoDB" id="5945798at2759"/>
<accession>A0A1E7F1Y4</accession>
<dbReference type="PROSITE" id="PS50865">
    <property type="entry name" value="ZF_MYND_2"/>
    <property type="match status" value="1"/>
</dbReference>
<dbReference type="InterPro" id="IPR002893">
    <property type="entry name" value="Znf_MYND"/>
</dbReference>
<organism evidence="6 7">
    <name type="scientific">Fragilariopsis cylindrus CCMP1102</name>
    <dbReference type="NCBI Taxonomy" id="635003"/>
    <lineage>
        <taxon>Eukaryota</taxon>
        <taxon>Sar</taxon>
        <taxon>Stramenopiles</taxon>
        <taxon>Ochrophyta</taxon>
        <taxon>Bacillariophyta</taxon>
        <taxon>Bacillariophyceae</taxon>
        <taxon>Bacillariophycidae</taxon>
        <taxon>Bacillariales</taxon>
        <taxon>Bacillariaceae</taxon>
        <taxon>Fragilariopsis</taxon>
    </lineage>
</organism>
<evidence type="ECO:0000259" key="5">
    <source>
        <dbReference type="PROSITE" id="PS50865"/>
    </source>
</evidence>
<gene>
    <name evidence="6" type="ORF">FRACYDRAFT_244389</name>
</gene>
<evidence type="ECO:0000313" key="7">
    <source>
        <dbReference type="Proteomes" id="UP000095751"/>
    </source>
</evidence>
<protein>
    <recommendedName>
        <fullName evidence="5">MYND-type domain-containing protein</fullName>
    </recommendedName>
</protein>
<dbReference type="EMBL" id="KV784365">
    <property type="protein sequence ID" value="OEU12129.1"/>
    <property type="molecule type" value="Genomic_DNA"/>
</dbReference>
<evidence type="ECO:0000256" key="2">
    <source>
        <dbReference type="ARBA" id="ARBA00022771"/>
    </source>
</evidence>
<dbReference type="Pfam" id="PF01753">
    <property type="entry name" value="zf-MYND"/>
    <property type="match status" value="1"/>
</dbReference>
<dbReference type="Gene3D" id="6.10.140.2220">
    <property type="match status" value="1"/>
</dbReference>
<keyword evidence="1" id="KW-0479">Metal-binding</keyword>
<dbReference type="Proteomes" id="UP000095751">
    <property type="component" value="Unassembled WGS sequence"/>
</dbReference>
<evidence type="ECO:0000256" key="1">
    <source>
        <dbReference type="ARBA" id="ARBA00022723"/>
    </source>
</evidence>
<dbReference type="AlphaFoldDB" id="A0A1E7F1Y4"/>
<dbReference type="GO" id="GO:0008270">
    <property type="term" value="F:zinc ion binding"/>
    <property type="evidence" value="ECO:0007669"/>
    <property type="project" value="UniProtKB-KW"/>
</dbReference>
<dbReference type="InParanoid" id="A0A1E7F1Y4"/>
<reference evidence="6 7" key="1">
    <citation type="submission" date="2016-09" db="EMBL/GenBank/DDBJ databases">
        <title>Extensive genetic diversity and differential bi-allelic expression allows diatom success in the polar Southern Ocean.</title>
        <authorList>
            <consortium name="DOE Joint Genome Institute"/>
            <person name="Mock T."/>
            <person name="Otillar R.P."/>
            <person name="Strauss J."/>
            <person name="Dupont C."/>
            <person name="Frickenhaus S."/>
            <person name="Maumus F."/>
            <person name="Mcmullan M."/>
            <person name="Sanges R."/>
            <person name="Schmutz J."/>
            <person name="Toseland A."/>
            <person name="Valas R."/>
            <person name="Veluchamy A."/>
            <person name="Ward B.J."/>
            <person name="Allen A."/>
            <person name="Barry K."/>
            <person name="Falciatore A."/>
            <person name="Ferrante M."/>
            <person name="Fortunato A.E."/>
            <person name="Gloeckner G."/>
            <person name="Gruber A."/>
            <person name="Hipkin R."/>
            <person name="Janech M."/>
            <person name="Kroth P."/>
            <person name="Leese F."/>
            <person name="Lindquist E."/>
            <person name="Lyon B.R."/>
            <person name="Martin J."/>
            <person name="Mayer C."/>
            <person name="Parker M."/>
            <person name="Quesneville H."/>
            <person name="Raymond J."/>
            <person name="Uhlig C."/>
            <person name="Valentin K.U."/>
            <person name="Worden A.Z."/>
            <person name="Armbrust E.V."/>
            <person name="Bowler C."/>
            <person name="Green B."/>
            <person name="Moulton V."/>
            <person name="Van Oosterhout C."/>
            <person name="Grigoriev I."/>
        </authorList>
    </citation>
    <scope>NUCLEOTIDE SEQUENCE [LARGE SCALE GENOMIC DNA]</scope>
    <source>
        <strain evidence="6 7">CCMP1102</strain>
    </source>
</reference>
<keyword evidence="3" id="KW-0862">Zinc</keyword>
<evidence type="ECO:0000313" key="6">
    <source>
        <dbReference type="EMBL" id="OEU12129.1"/>
    </source>
</evidence>
<keyword evidence="2 4" id="KW-0863">Zinc-finger</keyword>
<feature type="domain" description="MYND-type" evidence="5">
    <location>
        <begin position="138"/>
        <end position="184"/>
    </location>
</feature>
<evidence type="ECO:0000256" key="3">
    <source>
        <dbReference type="ARBA" id="ARBA00022833"/>
    </source>
</evidence>
<sequence>MNDDNDDDSIDHTSDGFPIKSNYYNVGKGLLDATHFDLALDAFKRGAESDGCVPCIKNYCIGMSRVRKQTIHLILPWALEGAIRGNPFCINMLLHDCYKGDKVYPAALVGYWSKWAVKGLSYISGDRKETKKNFGTFCCVCEKNLPEDNGDVTLVKCGKCEYVSYCGTKCQSFHWKELSHACECHQLQILIKYHKPYAIEIRNAIKNGEDPKYFPKLQKLRRKLGLSKPKEDNEKSIQFLSDDNNRDIGFINARNDVKATHKATIDDTDNDTNNDLLLTKKAIQDAHDYMLSRYGQAYVDEHTKRGEVTAMVWKNNHHAVHDITGTLLS</sequence>
<dbReference type="PROSITE" id="PS01360">
    <property type="entry name" value="ZF_MYND_1"/>
    <property type="match status" value="1"/>
</dbReference>
<name>A0A1E7F1Y4_9STRA</name>
<evidence type="ECO:0000256" key="4">
    <source>
        <dbReference type="PROSITE-ProRule" id="PRU00134"/>
    </source>
</evidence>